<dbReference type="Gene3D" id="3.40.50.2300">
    <property type="match status" value="1"/>
</dbReference>
<dbReference type="SMART" id="SM00448">
    <property type="entry name" value="REC"/>
    <property type="match status" value="1"/>
</dbReference>
<protein>
    <submittedName>
        <fullName evidence="8">Response regulator transcription factor</fullName>
    </submittedName>
</protein>
<dbReference type="Pfam" id="PF00072">
    <property type="entry name" value="Response_reg"/>
    <property type="match status" value="1"/>
</dbReference>
<dbReference type="InterPro" id="IPR001867">
    <property type="entry name" value="OmpR/PhoB-type_DNA-bd"/>
</dbReference>
<dbReference type="InterPro" id="IPR011006">
    <property type="entry name" value="CheY-like_superfamily"/>
</dbReference>
<dbReference type="Proteomes" id="UP001165444">
    <property type="component" value="Unassembled WGS sequence"/>
</dbReference>
<dbReference type="PANTHER" id="PTHR48111:SF40">
    <property type="entry name" value="PHOSPHATE REGULON TRANSCRIPTIONAL REGULATORY PROTEIN PHOB"/>
    <property type="match status" value="1"/>
</dbReference>
<evidence type="ECO:0000256" key="2">
    <source>
        <dbReference type="ARBA" id="ARBA00023012"/>
    </source>
</evidence>
<dbReference type="Gene3D" id="1.10.10.10">
    <property type="entry name" value="Winged helix-like DNA-binding domain superfamily/Winged helix DNA-binding domain"/>
    <property type="match status" value="1"/>
</dbReference>
<feature type="DNA-binding region" description="OmpR/PhoB-type" evidence="5">
    <location>
        <begin position="131"/>
        <end position="228"/>
    </location>
</feature>
<dbReference type="InterPro" id="IPR016032">
    <property type="entry name" value="Sig_transdc_resp-reg_C-effctor"/>
</dbReference>
<evidence type="ECO:0000259" key="7">
    <source>
        <dbReference type="PROSITE" id="PS51755"/>
    </source>
</evidence>
<dbReference type="CDD" id="cd00383">
    <property type="entry name" value="trans_reg_C"/>
    <property type="match status" value="1"/>
</dbReference>
<evidence type="ECO:0000259" key="6">
    <source>
        <dbReference type="PROSITE" id="PS50110"/>
    </source>
</evidence>
<dbReference type="InterPro" id="IPR039420">
    <property type="entry name" value="WalR-like"/>
</dbReference>
<evidence type="ECO:0000256" key="5">
    <source>
        <dbReference type="PROSITE-ProRule" id="PRU01091"/>
    </source>
</evidence>
<dbReference type="Pfam" id="PF00486">
    <property type="entry name" value="Trans_reg_C"/>
    <property type="match status" value="1"/>
</dbReference>
<dbReference type="SMART" id="SM00862">
    <property type="entry name" value="Trans_reg_C"/>
    <property type="match status" value="1"/>
</dbReference>
<name>A0ABT0BZB7_9BACT</name>
<sequence length="243" mass="28074">MEEKMKIFFCEDDENLGMLLREYLQAKGYVTDLFCDGEAGYKGFTKAKYDLCVLDVMMPKKDGFTLAQEIRSVNPDIPIIFLTAKTLKEDILEGFKIGADDYLTKPFSMEELLLRIEAILRRVKGKKMKDIPFYKLGNFLFDTQKQTLTIGEKVTKLTTKECELLSLLCAHANEILERNYALKTIWVDDNYFNARSMDVYITKLRKLLKDDPGIEIINIHGKGYKLITPTAEDMFREESTQVL</sequence>
<keyword evidence="2" id="KW-0902">Two-component regulatory system</keyword>
<dbReference type="EMBL" id="JAKZMM010000010">
    <property type="protein sequence ID" value="MCJ2380061.1"/>
    <property type="molecule type" value="Genomic_DNA"/>
</dbReference>
<evidence type="ECO:0000313" key="8">
    <source>
        <dbReference type="EMBL" id="MCJ2380061.1"/>
    </source>
</evidence>
<reference evidence="8 9" key="1">
    <citation type="submission" date="2022-03" db="EMBL/GenBank/DDBJ databases">
        <title>Parabacteroides sp. nov. isolated from swine feces.</title>
        <authorList>
            <person name="Bak J.E."/>
        </authorList>
    </citation>
    <scope>NUCLEOTIDE SEQUENCE [LARGE SCALE GENOMIC DNA]</scope>
    <source>
        <strain evidence="8 9">AGMB00274</strain>
    </source>
</reference>
<evidence type="ECO:0000256" key="3">
    <source>
        <dbReference type="ARBA" id="ARBA00023125"/>
    </source>
</evidence>
<keyword evidence="1 4" id="KW-0597">Phosphoprotein</keyword>
<organism evidence="8 9">
    <name type="scientific">Parabacteroides faecalis</name>
    <dbReference type="NCBI Taxonomy" id="2924040"/>
    <lineage>
        <taxon>Bacteria</taxon>
        <taxon>Pseudomonadati</taxon>
        <taxon>Bacteroidota</taxon>
        <taxon>Bacteroidia</taxon>
        <taxon>Bacteroidales</taxon>
        <taxon>Tannerellaceae</taxon>
        <taxon>Parabacteroides</taxon>
    </lineage>
</organism>
<accession>A0ABT0BZB7</accession>
<feature type="domain" description="OmpR/PhoB-type" evidence="7">
    <location>
        <begin position="131"/>
        <end position="228"/>
    </location>
</feature>
<dbReference type="PROSITE" id="PS51755">
    <property type="entry name" value="OMPR_PHOB"/>
    <property type="match status" value="1"/>
</dbReference>
<comment type="caution">
    <text evidence="8">The sequence shown here is derived from an EMBL/GenBank/DDBJ whole genome shotgun (WGS) entry which is preliminary data.</text>
</comment>
<keyword evidence="9" id="KW-1185">Reference proteome</keyword>
<evidence type="ECO:0000313" key="9">
    <source>
        <dbReference type="Proteomes" id="UP001165444"/>
    </source>
</evidence>
<dbReference type="PANTHER" id="PTHR48111">
    <property type="entry name" value="REGULATOR OF RPOS"/>
    <property type="match status" value="1"/>
</dbReference>
<evidence type="ECO:0000256" key="4">
    <source>
        <dbReference type="PROSITE-ProRule" id="PRU00169"/>
    </source>
</evidence>
<dbReference type="SUPFAM" id="SSF46894">
    <property type="entry name" value="C-terminal effector domain of the bipartite response regulators"/>
    <property type="match status" value="1"/>
</dbReference>
<dbReference type="InterPro" id="IPR001789">
    <property type="entry name" value="Sig_transdc_resp-reg_receiver"/>
</dbReference>
<evidence type="ECO:0000256" key="1">
    <source>
        <dbReference type="ARBA" id="ARBA00022553"/>
    </source>
</evidence>
<feature type="domain" description="Response regulatory" evidence="6">
    <location>
        <begin position="6"/>
        <end position="120"/>
    </location>
</feature>
<dbReference type="CDD" id="cd17574">
    <property type="entry name" value="REC_OmpR"/>
    <property type="match status" value="1"/>
</dbReference>
<proteinExistence type="predicted"/>
<feature type="modified residue" description="4-aspartylphosphate" evidence="4">
    <location>
        <position position="55"/>
    </location>
</feature>
<dbReference type="Gene3D" id="6.10.250.690">
    <property type="match status" value="1"/>
</dbReference>
<gene>
    <name evidence="8" type="ORF">MUN53_05445</name>
</gene>
<dbReference type="SUPFAM" id="SSF52172">
    <property type="entry name" value="CheY-like"/>
    <property type="match status" value="1"/>
</dbReference>
<dbReference type="InterPro" id="IPR036388">
    <property type="entry name" value="WH-like_DNA-bd_sf"/>
</dbReference>
<dbReference type="RefSeq" id="WP_022454758.1">
    <property type="nucleotide sequence ID" value="NZ_JAKZMM010000010.1"/>
</dbReference>
<keyword evidence="3 5" id="KW-0238">DNA-binding</keyword>
<dbReference type="PROSITE" id="PS50110">
    <property type="entry name" value="RESPONSE_REGULATORY"/>
    <property type="match status" value="1"/>
</dbReference>